<sequence length="70" mass="8059">MESGIKTLKWALEGSSHASSRRMKKEPGNGHLSLNKQMDCYSLISSWKKQHWDQELLKARSSAYRSLTHI</sequence>
<accession>B8BMG7</accession>
<name>B8BMG7_ORYSI</name>
<protein>
    <submittedName>
        <fullName evidence="1">Uncharacterized protein</fullName>
    </submittedName>
</protein>
<evidence type="ECO:0000313" key="2">
    <source>
        <dbReference type="Proteomes" id="UP000007015"/>
    </source>
</evidence>
<gene>
    <name evidence="1" type="ORF">OsI_38702</name>
</gene>
<dbReference type="Proteomes" id="UP000007015">
    <property type="component" value="Chromosome 12"/>
</dbReference>
<dbReference type="Gramene" id="BGIOSGA036021-TA">
    <property type="protein sequence ID" value="BGIOSGA036021-PA"/>
    <property type="gene ID" value="BGIOSGA036021"/>
</dbReference>
<dbReference type="HOGENOM" id="CLU_2762297_0_0_1"/>
<dbReference type="AlphaFoldDB" id="B8BMG7"/>
<reference evidence="1 2" key="1">
    <citation type="journal article" date="2005" name="PLoS Biol.">
        <title>The genomes of Oryza sativa: a history of duplications.</title>
        <authorList>
            <person name="Yu J."/>
            <person name="Wang J."/>
            <person name="Lin W."/>
            <person name="Li S."/>
            <person name="Li H."/>
            <person name="Zhou J."/>
            <person name="Ni P."/>
            <person name="Dong W."/>
            <person name="Hu S."/>
            <person name="Zeng C."/>
            <person name="Zhang J."/>
            <person name="Zhang Y."/>
            <person name="Li R."/>
            <person name="Xu Z."/>
            <person name="Li S."/>
            <person name="Li X."/>
            <person name="Zheng H."/>
            <person name="Cong L."/>
            <person name="Lin L."/>
            <person name="Yin J."/>
            <person name="Geng J."/>
            <person name="Li G."/>
            <person name="Shi J."/>
            <person name="Liu J."/>
            <person name="Lv H."/>
            <person name="Li J."/>
            <person name="Wang J."/>
            <person name="Deng Y."/>
            <person name="Ran L."/>
            <person name="Shi X."/>
            <person name="Wang X."/>
            <person name="Wu Q."/>
            <person name="Li C."/>
            <person name="Ren X."/>
            <person name="Wang J."/>
            <person name="Wang X."/>
            <person name="Li D."/>
            <person name="Liu D."/>
            <person name="Zhang X."/>
            <person name="Ji Z."/>
            <person name="Zhao W."/>
            <person name="Sun Y."/>
            <person name="Zhang Z."/>
            <person name="Bao J."/>
            <person name="Han Y."/>
            <person name="Dong L."/>
            <person name="Ji J."/>
            <person name="Chen P."/>
            <person name="Wu S."/>
            <person name="Liu J."/>
            <person name="Xiao Y."/>
            <person name="Bu D."/>
            <person name="Tan J."/>
            <person name="Yang L."/>
            <person name="Ye C."/>
            <person name="Zhang J."/>
            <person name="Xu J."/>
            <person name="Zhou Y."/>
            <person name="Yu Y."/>
            <person name="Zhang B."/>
            <person name="Zhuang S."/>
            <person name="Wei H."/>
            <person name="Liu B."/>
            <person name="Lei M."/>
            <person name="Yu H."/>
            <person name="Li Y."/>
            <person name="Xu H."/>
            <person name="Wei S."/>
            <person name="He X."/>
            <person name="Fang L."/>
            <person name="Zhang Z."/>
            <person name="Zhang Y."/>
            <person name="Huang X."/>
            <person name="Su Z."/>
            <person name="Tong W."/>
            <person name="Li J."/>
            <person name="Tong Z."/>
            <person name="Li S."/>
            <person name="Ye J."/>
            <person name="Wang L."/>
            <person name="Fang L."/>
            <person name="Lei T."/>
            <person name="Chen C."/>
            <person name="Chen H."/>
            <person name="Xu Z."/>
            <person name="Li H."/>
            <person name="Huang H."/>
            <person name="Zhang F."/>
            <person name="Xu H."/>
            <person name="Li N."/>
            <person name="Zhao C."/>
            <person name="Li S."/>
            <person name="Dong L."/>
            <person name="Huang Y."/>
            <person name="Li L."/>
            <person name="Xi Y."/>
            <person name="Qi Q."/>
            <person name="Li W."/>
            <person name="Zhang B."/>
            <person name="Hu W."/>
            <person name="Zhang Y."/>
            <person name="Tian X."/>
            <person name="Jiao Y."/>
            <person name="Liang X."/>
            <person name="Jin J."/>
            <person name="Gao L."/>
            <person name="Zheng W."/>
            <person name="Hao B."/>
            <person name="Liu S."/>
            <person name="Wang W."/>
            <person name="Yuan L."/>
            <person name="Cao M."/>
            <person name="McDermott J."/>
            <person name="Samudrala R."/>
            <person name="Wang J."/>
            <person name="Wong G.K."/>
            <person name="Yang H."/>
        </authorList>
    </citation>
    <scope>NUCLEOTIDE SEQUENCE [LARGE SCALE GENOMIC DNA]</scope>
    <source>
        <strain evidence="2">cv. 93-11</strain>
    </source>
</reference>
<keyword evidence="2" id="KW-1185">Reference proteome</keyword>
<evidence type="ECO:0000313" key="1">
    <source>
        <dbReference type="EMBL" id="EEC69487.1"/>
    </source>
</evidence>
<organism evidence="1 2">
    <name type="scientific">Oryza sativa subsp. indica</name>
    <name type="common">Rice</name>
    <dbReference type="NCBI Taxonomy" id="39946"/>
    <lineage>
        <taxon>Eukaryota</taxon>
        <taxon>Viridiplantae</taxon>
        <taxon>Streptophyta</taxon>
        <taxon>Embryophyta</taxon>
        <taxon>Tracheophyta</taxon>
        <taxon>Spermatophyta</taxon>
        <taxon>Magnoliopsida</taxon>
        <taxon>Liliopsida</taxon>
        <taxon>Poales</taxon>
        <taxon>Poaceae</taxon>
        <taxon>BOP clade</taxon>
        <taxon>Oryzoideae</taxon>
        <taxon>Oryzeae</taxon>
        <taxon>Oryzinae</taxon>
        <taxon>Oryza</taxon>
        <taxon>Oryza sativa</taxon>
    </lineage>
</organism>
<proteinExistence type="predicted"/>
<dbReference type="EMBL" id="CM000137">
    <property type="protein sequence ID" value="EEC69487.1"/>
    <property type="molecule type" value="Genomic_DNA"/>
</dbReference>